<dbReference type="EMBL" id="CP011339">
    <property type="protein sequence ID" value="AKV67875.1"/>
    <property type="molecule type" value="Genomic_DNA"/>
</dbReference>
<dbReference type="InterPro" id="IPR007367">
    <property type="entry name" value="DUF433"/>
</dbReference>
<dbReference type="PATRIC" id="fig|1638788.3.peg.2841"/>
<evidence type="ECO:0000313" key="1">
    <source>
        <dbReference type="EMBL" id="AKV67875.1"/>
    </source>
</evidence>
<dbReference type="Proteomes" id="UP000068167">
    <property type="component" value="Chromosome"/>
</dbReference>
<reference evidence="1 2" key="1">
    <citation type="journal article" date="2016" name="Stand. Genomic Sci.">
        <title>Complete genome sequence and genomic characterization of Microcystis panniformis FACHB 1757 by third-generation sequencing.</title>
        <authorList>
            <person name="Zhang J.Y."/>
            <person name="Guan R."/>
            <person name="Zhang H.J."/>
            <person name="Li H."/>
            <person name="Xiao P."/>
            <person name="Yu G.L."/>
            <person name="Du L."/>
            <person name="Cao D.M."/>
            <person name="Zhu B.C."/>
            <person name="Li R.H."/>
            <person name="Lu Z.H."/>
        </authorList>
    </citation>
    <scope>NUCLEOTIDE SEQUENCE [LARGE SCALE GENOMIC DNA]</scope>
    <source>
        <strain evidence="1 2">FACHB-1757</strain>
    </source>
</reference>
<dbReference type="InterPro" id="IPR036388">
    <property type="entry name" value="WH-like_DNA-bd_sf"/>
</dbReference>
<dbReference type="Gene3D" id="1.10.10.10">
    <property type="entry name" value="Winged helix-like DNA-binding domain superfamily/Winged helix DNA-binding domain"/>
    <property type="match status" value="1"/>
</dbReference>
<proteinExistence type="predicted"/>
<dbReference type="AlphaFoldDB" id="A0A0K1S1E1"/>
<name>A0A0K1S1E1_9CHRO</name>
<protein>
    <recommendedName>
        <fullName evidence="3">DUF433 domain-containing protein</fullName>
    </recommendedName>
</protein>
<dbReference type="InterPro" id="IPR009057">
    <property type="entry name" value="Homeodomain-like_sf"/>
</dbReference>
<organism evidence="1 2">
    <name type="scientific">Microcystis panniformis FACHB-1757</name>
    <dbReference type="NCBI Taxonomy" id="1638788"/>
    <lineage>
        <taxon>Bacteria</taxon>
        <taxon>Bacillati</taxon>
        <taxon>Cyanobacteriota</taxon>
        <taxon>Cyanophyceae</taxon>
        <taxon>Oscillatoriophycideae</taxon>
        <taxon>Chroococcales</taxon>
        <taxon>Microcystaceae</taxon>
        <taxon>Microcystis</taxon>
    </lineage>
</organism>
<dbReference type="Pfam" id="PF04255">
    <property type="entry name" value="DUF433"/>
    <property type="match status" value="1"/>
</dbReference>
<sequence length="51" mass="5786">MKLLASQLSIQEILEAYPELEEEDIRQALNYAAWAVSDYIVSFTSAAVTHR</sequence>
<keyword evidence="2" id="KW-1185">Reference proteome</keyword>
<dbReference type="KEGG" id="mpk:VL20_2829"/>
<gene>
    <name evidence="1" type="ORF">VL20_2829</name>
</gene>
<evidence type="ECO:0008006" key="3">
    <source>
        <dbReference type="Google" id="ProtNLM"/>
    </source>
</evidence>
<evidence type="ECO:0000313" key="2">
    <source>
        <dbReference type="Proteomes" id="UP000068167"/>
    </source>
</evidence>
<dbReference type="SUPFAM" id="SSF46689">
    <property type="entry name" value="Homeodomain-like"/>
    <property type="match status" value="1"/>
</dbReference>
<accession>A0A0K1S1E1</accession>